<dbReference type="Gene3D" id="3.30.420.10">
    <property type="entry name" value="Ribonuclease H-like superfamily/Ribonuclease H"/>
    <property type="match status" value="1"/>
</dbReference>
<accession>A0A8X6W6S5</accession>
<dbReference type="InterPro" id="IPR012337">
    <property type="entry name" value="RNaseH-like_sf"/>
</dbReference>
<organism evidence="1 2">
    <name type="scientific">Trichonephila clavipes</name>
    <name type="common">Golden silk orbweaver</name>
    <name type="synonym">Nephila clavipes</name>
    <dbReference type="NCBI Taxonomy" id="2585209"/>
    <lineage>
        <taxon>Eukaryota</taxon>
        <taxon>Metazoa</taxon>
        <taxon>Ecdysozoa</taxon>
        <taxon>Arthropoda</taxon>
        <taxon>Chelicerata</taxon>
        <taxon>Arachnida</taxon>
        <taxon>Araneae</taxon>
        <taxon>Araneomorphae</taxon>
        <taxon>Entelegynae</taxon>
        <taxon>Araneoidea</taxon>
        <taxon>Nephilidae</taxon>
        <taxon>Trichonephila</taxon>
    </lineage>
</organism>
<dbReference type="InterPro" id="IPR039537">
    <property type="entry name" value="Retrotran_Ty1/copia-like"/>
</dbReference>
<dbReference type="Pfam" id="PF14223">
    <property type="entry name" value="Retrotran_gag_2"/>
    <property type="match status" value="1"/>
</dbReference>
<evidence type="ECO:0000313" key="2">
    <source>
        <dbReference type="Proteomes" id="UP000887159"/>
    </source>
</evidence>
<dbReference type="EMBL" id="BMAU01021387">
    <property type="protein sequence ID" value="GFY29308.1"/>
    <property type="molecule type" value="Genomic_DNA"/>
</dbReference>
<comment type="caution">
    <text evidence="1">The sequence shown here is derived from an EMBL/GenBank/DDBJ whole genome shotgun (WGS) entry which is preliminary data.</text>
</comment>
<name>A0A8X6W6S5_TRICX</name>
<dbReference type="PANTHER" id="PTHR42648">
    <property type="entry name" value="TRANSPOSASE, PUTATIVE-RELATED"/>
    <property type="match status" value="1"/>
</dbReference>
<proteinExistence type="predicted"/>
<dbReference type="PANTHER" id="PTHR42648:SF28">
    <property type="entry name" value="TRANSPOSON-ENCODED PROTEIN WITH RIBONUCLEASE H-LIKE AND RETROVIRUS ZINC FINGER-LIKE DOMAINS"/>
    <property type="match status" value="1"/>
</dbReference>
<gene>
    <name evidence="1" type="primary">EVAR_64293_1</name>
    <name evidence="1" type="ORF">TNCV_4724361</name>
</gene>
<sequence length="414" mass="48081">MDFSRHIKPLTGEIDWPMWKRKIRDLLDYHEGAIEGIDGKLKKPVSIDADAQESVRKQHKERCDFYRKANSYAKSMIASTVTDAVYQKIMDKETAFEAWESLRKQFEATSKDQLFKICTEFFAFSWVPGEDISTHIAKLRSIWNELNNGLEAREESKLPDLMLVCKILHILPCQFETSKSSWMLLAKDDKKSFEELTVQLCMFERNFTKVEDSSRKAQEALIATKSERPKQEGKYKSKSRKEDSCNYCKRKGHWDKNPNSEFVSTPTECLLKVNDDVVLYGSRNVNGSLLKANFEPILPKEMIEVHTVIADSSLLQLYHERWGHQDKRHIRNMLEKELGIHIKLDKELCEPCIYGKAHRLSFGTGEKASEPGELISADVCGPFDESFQKKKYLVVFKDSFTKFRYGYLIKRSQK</sequence>
<dbReference type="SUPFAM" id="SSF53098">
    <property type="entry name" value="Ribonuclease H-like"/>
    <property type="match status" value="1"/>
</dbReference>
<dbReference type="Proteomes" id="UP000887159">
    <property type="component" value="Unassembled WGS sequence"/>
</dbReference>
<reference evidence="1" key="1">
    <citation type="submission" date="2020-08" db="EMBL/GenBank/DDBJ databases">
        <title>Multicomponent nature underlies the extraordinary mechanical properties of spider dragline silk.</title>
        <authorList>
            <person name="Kono N."/>
            <person name="Nakamura H."/>
            <person name="Mori M."/>
            <person name="Yoshida Y."/>
            <person name="Ohtoshi R."/>
            <person name="Malay A.D."/>
            <person name="Moran D.A.P."/>
            <person name="Tomita M."/>
            <person name="Numata K."/>
            <person name="Arakawa K."/>
        </authorList>
    </citation>
    <scope>NUCLEOTIDE SEQUENCE</scope>
</reference>
<dbReference type="InterPro" id="IPR036397">
    <property type="entry name" value="RNaseH_sf"/>
</dbReference>
<dbReference type="AlphaFoldDB" id="A0A8X6W6S5"/>
<dbReference type="GO" id="GO:0003676">
    <property type="term" value="F:nucleic acid binding"/>
    <property type="evidence" value="ECO:0007669"/>
    <property type="project" value="InterPro"/>
</dbReference>
<evidence type="ECO:0000313" key="1">
    <source>
        <dbReference type="EMBL" id="GFY29308.1"/>
    </source>
</evidence>
<keyword evidence="2" id="KW-1185">Reference proteome</keyword>
<protein>
    <submittedName>
        <fullName evidence="1">Retrovirus-related Pol polyprotein from transposon TNT 1-94</fullName>
    </submittedName>
</protein>